<feature type="region of interest" description="Disordered" evidence="2">
    <location>
        <begin position="83"/>
        <end position="117"/>
    </location>
</feature>
<dbReference type="Gene3D" id="2.30.42.10">
    <property type="match status" value="2"/>
</dbReference>
<dbReference type="InterPro" id="IPR051342">
    <property type="entry name" value="PDZ_scaffold"/>
</dbReference>
<dbReference type="CDD" id="cd00136">
    <property type="entry name" value="PDZ_canonical"/>
    <property type="match status" value="1"/>
</dbReference>
<feature type="domain" description="PDZ" evidence="3">
    <location>
        <begin position="122"/>
        <end position="186"/>
    </location>
</feature>
<dbReference type="OrthoDB" id="438726at2759"/>
<dbReference type="PROSITE" id="PS50106">
    <property type="entry name" value="PDZ"/>
    <property type="match status" value="2"/>
</dbReference>
<evidence type="ECO:0000256" key="2">
    <source>
        <dbReference type="SAM" id="MobiDB-lite"/>
    </source>
</evidence>
<name>F2U561_SALR5</name>
<dbReference type="Proteomes" id="UP000007799">
    <property type="component" value="Unassembled WGS sequence"/>
</dbReference>
<protein>
    <recommendedName>
        <fullName evidence="3">PDZ domain-containing protein</fullName>
    </recommendedName>
</protein>
<keyword evidence="1" id="KW-0175">Coiled coil</keyword>
<accession>F2U561</accession>
<feature type="region of interest" description="Disordered" evidence="2">
    <location>
        <begin position="268"/>
        <end position="292"/>
    </location>
</feature>
<dbReference type="GeneID" id="16076600"/>
<dbReference type="PANTHER" id="PTHR19964:SF92">
    <property type="entry name" value="PATJ HOMOLOG"/>
    <property type="match status" value="1"/>
</dbReference>
<dbReference type="RefSeq" id="XP_004996013.1">
    <property type="nucleotide sequence ID" value="XM_004995956.1"/>
</dbReference>
<feature type="compositionally biased region" description="Low complexity" evidence="2">
    <location>
        <begin position="393"/>
        <end position="418"/>
    </location>
</feature>
<feature type="domain" description="PDZ" evidence="3">
    <location>
        <begin position="386"/>
        <end position="483"/>
    </location>
</feature>
<dbReference type="Pfam" id="PF00595">
    <property type="entry name" value="PDZ"/>
    <property type="match status" value="2"/>
</dbReference>
<dbReference type="InParanoid" id="F2U561"/>
<dbReference type="SMART" id="SM00228">
    <property type="entry name" value="PDZ"/>
    <property type="match status" value="2"/>
</dbReference>
<dbReference type="InterPro" id="IPR036034">
    <property type="entry name" value="PDZ_sf"/>
</dbReference>
<feature type="compositionally biased region" description="Polar residues" evidence="2">
    <location>
        <begin position="99"/>
        <end position="117"/>
    </location>
</feature>
<gene>
    <name evidence="4" type="ORF">PTSG_03427</name>
</gene>
<sequence>MPRDALDSSGAFSGSFLSLSGQDKQVLQAYDSELQNLRSKLQLETKHRHQLAERCDQLETMLISQQENIMRLERCLHLVQSQLEHQHGKHQQQQQPQPSHNKASQKNQQPASQSNGQATTIELTLSKLNNSFGLTLAGGRKSPVRWLYVHSVHKDGFAAKEGSIRAGDRVLEINGITTEEMTKTEAEEHMYRMDRARLKLSRSPGFVLSLKHQGVSLDKAPRDELKVLATSTSHSPMDANDFDAHANGRSTRVGALASLSVNTIHTRDTTKAGARLHQKAKPLASPPKRRVTFATSARSKIFEEGDSKLPDDSFCVPLQPADITPASPGIRVAQLDDLSSSFNSQASADTDEEPDESFETESDLPDDMQPLFEECKQSCPGFAVKCIRLEKSNSNSSGNNANSSNSSTSSNNNSLNDSDNADIGPYIVSVRPGGAAARSNKIKLEDQLLAVDGVDVRYMDTRDVITYLQETKAVVHLIVARKKSRKHANGSSPQTML</sequence>
<dbReference type="EMBL" id="GL832961">
    <property type="protein sequence ID" value="EGD82777.1"/>
    <property type="molecule type" value="Genomic_DNA"/>
</dbReference>
<dbReference type="InterPro" id="IPR001478">
    <property type="entry name" value="PDZ"/>
</dbReference>
<evidence type="ECO:0000313" key="4">
    <source>
        <dbReference type="EMBL" id="EGD82777.1"/>
    </source>
</evidence>
<feature type="compositionally biased region" description="Acidic residues" evidence="2">
    <location>
        <begin position="349"/>
        <end position="366"/>
    </location>
</feature>
<proteinExistence type="predicted"/>
<dbReference type="KEGG" id="sre:PTSG_03427"/>
<feature type="coiled-coil region" evidence="1">
    <location>
        <begin position="27"/>
        <end position="68"/>
    </location>
</feature>
<organism evidence="5">
    <name type="scientific">Salpingoeca rosetta (strain ATCC 50818 / BSB-021)</name>
    <dbReference type="NCBI Taxonomy" id="946362"/>
    <lineage>
        <taxon>Eukaryota</taxon>
        <taxon>Choanoflagellata</taxon>
        <taxon>Craspedida</taxon>
        <taxon>Salpingoecidae</taxon>
        <taxon>Salpingoeca</taxon>
    </lineage>
</organism>
<feature type="region of interest" description="Disordered" evidence="2">
    <location>
        <begin position="341"/>
        <end position="367"/>
    </location>
</feature>
<evidence type="ECO:0000313" key="5">
    <source>
        <dbReference type="Proteomes" id="UP000007799"/>
    </source>
</evidence>
<evidence type="ECO:0000256" key="1">
    <source>
        <dbReference type="SAM" id="Coils"/>
    </source>
</evidence>
<evidence type="ECO:0000259" key="3">
    <source>
        <dbReference type="PROSITE" id="PS50106"/>
    </source>
</evidence>
<keyword evidence="5" id="KW-1185">Reference proteome</keyword>
<reference evidence="4" key="1">
    <citation type="submission" date="2009-08" db="EMBL/GenBank/DDBJ databases">
        <title>Annotation of Salpingoeca rosetta.</title>
        <authorList>
            <consortium name="The Broad Institute Genome Sequencing Platform"/>
            <person name="Russ C."/>
            <person name="Cuomo C."/>
            <person name="Burger G."/>
            <person name="Gray M.W."/>
            <person name="Holland P.W.H."/>
            <person name="King N."/>
            <person name="Lang F.B.F."/>
            <person name="Roger A.J."/>
            <person name="Ruiz-Trillo I."/>
            <person name="Young S.K."/>
            <person name="Zeng Q."/>
            <person name="Gargeya S."/>
            <person name="Alvarado L."/>
            <person name="Berlin A."/>
            <person name="Chapman S.B."/>
            <person name="Chen Z."/>
            <person name="Freedman E."/>
            <person name="Gellesch M."/>
            <person name="Goldberg J."/>
            <person name="Griggs A."/>
            <person name="Gujja S."/>
            <person name="Heilman E."/>
            <person name="Heiman D."/>
            <person name="Howarth C."/>
            <person name="Mehta T."/>
            <person name="Neiman D."/>
            <person name="Pearson M."/>
            <person name="Roberts A."/>
            <person name="Saif S."/>
            <person name="Shea T."/>
            <person name="Shenoy N."/>
            <person name="Sisk P."/>
            <person name="Stolte C."/>
            <person name="Sykes S."/>
            <person name="White J."/>
            <person name="Yandava C."/>
            <person name="Haas B."/>
            <person name="Nusbaum C."/>
            <person name="Birren B."/>
        </authorList>
    </citation>
    <scope>NUCLEOTIDE SEQUENCE [LARGE SCALE GENOMIC DNA]</scope>
    <source>
        <strain evidence="4">ATCC 50818</strain>
    </source>
</reference>
<dbReference type="STRING" id="946362.F2U561"/>
<dbReference type="PANTHER" id="PTHR19964">
    <property type="entry name" value="MULTIPLE PDZ DOMAIN PROTEIN"/>
    <property type="match status" value="1"/>
</dbReference>
<dbReference type="SUPFAM" id="SSF50156">
    <property type="entry name" value="PDZ domain-like"/>
    <property type="match status" value="2"/>
</dbReference>
<feature type="region of interest" description="Disordered" evidence="2">
    <location>
        <begin position="393"/>
        <end position="420"/>
    </location>
</feature>
<dbReference type="AlphaFoldDB" id="F2U561"/>